<dbReference type="Proteomes" id="UP001170624">
    <property type="component" value="Unassembled WGS sequence"/>
</dbReference>
<organism evidence="1 2">
    <name type="scientific">Photobacterium sanguinicancri</name>
    <dbReference type="NCBI Taxonomy" id="875932"/>
    <lineage>
        <taxon>Bacteria</taxon>
        <taxon>Pseudomonadati</taxon>
        <taxon>Pseudomonadota</taxon>
        <taxon>Gammaproteobacteria</taxon>
        <taxon>Vibrionales</taxon>
        <taxon>Vibrionaceae</taxon>
        <taxon>Photobacterium</taxon>
    </lineage>
</organism>
<dbReference type="RefSeq" id="WP_303498594.1">
    <property type="nucleotide sequence ID" value="NZ_JAUOPU010000003.1"/>
</dbReference>
<reference evidence="1" key="1">
    <citation type="submission" date="2023-07" db="EMBL/GenBank/DDBJ databases">
        <title>Genome content predicts the carbon catabolic preferences of heterotrophic bacteria.</title>
        <authorList>
            <person name="Gralka M."/>
        </authorList>
    </citation>
    <scope>NUCLEOTIDE SEQUENCE</scope>
    <source>
        <strain evidence="1">G2M05</strain>
    </source>
</reference>
<name>A0AAW7Y046_9GAMM</name>
<accession>A0AAW7Y046</accession>
<dbReference type="AlphaFoldDB" id="A0AAW7Y046"/>
<sequence length="109" mass="12092">MTNRSTEQKCDAPMPEQLPLATSIIEQIKSLESLNRVTVYTPDDKRKIVISSNEAKTQSLTLYWNVDGYMADCTANLGFSGVSIRSAGCAGIFAFAYDVCHGFQAKWFK</sequence>
<evidence type="ECO:0000313" key="1">
    <source>
        <dbReference type="EMBL" id="MDO6541941.1"/>
    </source>
</evidence>
<comment type="caution">
    <text evidence="1">The sequence shown here is derived from an EMBL/GenBank/DDBJ whole genome shotgun (WGS) entry which is preliminary data.</text>
</comment>
<gene>
    <name evidence="1" type="ORF">Q4568_05335</name>
</gene>
<dbReference type="EMBL" id="JAUOPU010000003">
    <property type="protein sequence ID" value="MDO6541941.1"/>
    <property type="molecule type" value="Genomic_DNA"/>
</dbReference>
<proteinExistence type="predicted"/>
<protein>
    <submittedName>
        <fullName evidence="1">Uncharacterized protein</fullName>
    </submittedName>
</protein>
<evidence type="ECO:0000313" key="2">
    <source>
        <dbReference type="Proteomes" id="UP001170624"/>
    </source>
</evidence>